<dbReference type="PANTHER" id="PTHR34219:SF3">
    <property type="entry name" value="BLL7967 PROTEIN"/>
    <property type="match status" value="1"/>
</dbReference>
<dbReference type="Pfam" id="PF03929">
    <property type="entry name" value="PepSY_TM"/>
    <property type="match status" value="1"/>
</dbReference>
<evidence type="ECO:0000256" key="1">
    <source>
        <dbReference type="SAM" id="Phobius"/>
    </source>
</evidence>
<keyword evidence="1" id="KW-1133">Transmembrane helix</keyword>
<name>A0A380CPQ8_SPHSI</name>
<proteinExistence type="predicted"/>
<dbReference type="Proteomes" id="UP000254893">
    <property type="component" value="Unassembled WGS sequence"/>
</dbReference>
<feature type="transmembrane region" description="Helical" evidence="1">
    <location>
        <begin position="205"/>
        <end position="228"/>
    </location>
</feature>
<dbReference type="AlphaFoldDB" id="A0A380CPQ8"/>
<feature type="transmembrane region" description="Helical" evidence="1">
    <location>
        <begin position="153"/>
        <end position="174"/>
    </location>
</feature>
<accession>A0A380CPQ8</accession>
<gene>
    <name evidence="2" type="ORF">NCTC11388_03540</name>
</gene>
<evidence type="ECO:0000313" key="3">
    <source>
        <dbReference type="Proteomes" id="UP000254893"/>
    </source>
</evidence>
<sequence>MLRSAVLWIHKWMGILSGIVVLSLGITGCLYVFQEELKLLFYPQKYFLEKKHNDAPMPLSTLIANAQAAIPPSHRITRADLYPDPFRTWVFRASKTNENAFGHWNYYSYYDRVFVNPYTGAVTAVEDSKNEFFQLVLQMHMNLLLGKKYGHPIVGYATAVFVLLLISGLILWWPKRWKGKTLKRSIWIDRKAKWKRLNYDLHNVLGFYSLFIGLLIGITGLVFAFPAFEKSYVNFFNHLGASEIKQDKPNYPFVSGTEASAMDKALYFAIKNYPTADMMSLRLRNEADKPVDIQIRLQKDKTSRFKWYYFDAVTAQIVNIKSDDNLSGGEKLRSMNYDLHVGSIGGLPTKILAFFISLFCASLPVTGYILWWQKSSKSNKKSKHRKTRYRQPA</sequence>
<reference evidence="2 3" key="1">
    <citation type="submission" date="2018-06" db="EMBL/GenBank/DDBJ databases">
        <authorList>
            <consortium name="Pathogen Informatics"/>
            <person name="Doyle S."/>
        </authorList>
    </citation>
    <scope>NUCLEOTIDE SEQUENCE [LARGE SCALE GENOMIC DNA]</scope>
    <source>
        <strain evidence="2 3">NCTC11388</strain>
    </source>
</reference>
<feature type="transmembrane region" description="Helical" evidence="1">
    <location>
        <begin position="351"/>
        <end position="371"/>
    </location>
</feature>
<dbReference type="PANTHER" id="PTHR34219">
    <property type="entry name" value="IRON-REGULATED INNER MEMBRANE PROTEIN-RELATED"/>
    <property type="match status" value="1"/>
</dbReference>
<dbReference type="RefSeq" id="WP_115171001.1">
    <property type="nucleotide sequence ID" value="NZ_UGYW01000002.1"/>
</dbReference>
<organism evidence="2 3">
    <name type="scientific">Sphingobacterium spiritivorum</name>
    <name type="common">Flavobacterium spiritivorum</name>
    <dbReference type="NCBI Taxonomy" id="258"/>
    <lineage>
        <taxon>Bacteria</taxon>
        <taxon>Pseudomonadati</taxon>
        <taxon>Bacteroidota</taxon>
        <taxon>Sphingobacteriia</taxon>
        <taxon>Sphingobacteriales</taxon>
        <taxon>Sphingobacteriaceae</taxon>
        <taxon>Sphingobacterium</taxon>
    </lineage>
</organism>
<protein>
    <submittedName>
        <fullName evidence="2">Uncharacterized iron-regulated membrane protein</fullName>
    </submittedName>
</protein>
<dbReference type="PROSITE" id="PS51257">
    <property type="entry name" value="PROKAR_LIPOPROTEIN"/>
    <property type="match status" value="1"/>
</dbReference>
<evidence type="ECO:0000313" key="2">
    <source>
        <dbReference type="EMBL" id="SUJ24427.1"/>
    </source>
</evidence>
<dbReference type="InterPro" id="IPR005625">
    <property type="entry name" value="PepSY-ass_TM"/>
</dbReference>
<keyword evidence="1" id="KW-0472">Membrane</keyword>
<feature type="transmembrane region" description="Helical" evidence="1">
    <location>
        <begin position="12"/>
        <end position="33"/>
    </location>
</feature>
<keyword evidence="1" id="KW-0812">Transmembrane</keyword>
<dbReference type="EMBL" id="UGYW01000002">
    <property type="protein sequence ID" value="SUJ24427.1"/>
    <property type="molecule type" value="Genomic_DNA"/>
</dbReference>